<evidence type="ECO:0000259" key="2">
    <source>
        <dbReference type="PROSITE" id="PS50076"/>
    </source>
</evidence>
<dbReference type="InterPro" id="IPR036869">
    <property type="entry name" value="J_dom_sf"/>
</dbReference>
<dbReference type="InterPro" id="IPR056453">
    <property type="entry name" value="HTH_DNAJC9"/>
</dbReference>
<proteinExistence type="predicted"/>
<dbReference type="PRINTS" id="PR00625">
    <property type="entry name" value="JDOMAIN"/>
</dbReference>
<dbReference type="CDD" id="cd06257">
    <property type="entry name" value="DnaJ"/>
    <property type="match status" value="1"/>
</dbReference>
<evidence type="ECO:0000313" key="4">
    <source>
        <dbReference type="Proteomes" id="UP000601435"/>
    </source>
</evidence>
<dbReference type="GO" id="GO:0031072">
    <property type="term" value="F:heat shock protein binding"/>
    <property type="evidence" value="ECO:0007669"/>
    <property type="project" value="TreeGrafter"/>
</dbReference>
<sequence length="351" mass="39870">MASDLIHAAFGKESANLYDLLGVSNDASPAQIRKGYYKAALRWHPDKNQGCKDATQRFQALGEVHHILSDPDLRAEYDATGCYPSQEGFETKLRTYFTQLFKPVTKERISEFEKQYVGSSEERKDVLRAYIEGSGDIGYIVDNVMLANEGDAGRFEDLATQTKCCPQVSMSPPTRSLLPSRLERWIVRLVSQDRAKVLPRQRRGNARRPRRLRRPSGQQHRSAESVNWRAPSVLVRRGLKAFWRSWKRGTALARNGRERPRNDQQQPDKEKVIDAGDVWICCMLIRAFCVLRCLQVLYTNLQISSAAVSFKRIYASDSSRSLHCSCCSITSTKSGLEYLAVYTLALQLCTH</sequence>
<evidence type="ECO:0000313" key="3">
    <source>
        <dbReference type="EMBL" id="CAE7853555.1"/>
    </source>
</evidence>
<gene>
    <name evidence="3" type="primary">DNAJC9</name>
    <name evidence="3" type="ORF">SNEC2469_LOCUS26609</name>
</gene>
<organism evidence="3 4">
    <name type="scientific">Symbiodinium necroappetens</name>
    <dbReference type="NCBI Taxonomy" id="1628268"/>
    <lineage>
        <taxon>Eukaryota</taxon>
        <taxon>Sar</taxon>
        <taxon>Alveolata</taxon>
        <taxon>Dinophyceae</taxon>
        <taxon>Suessiales</taxon>
        <taxon>Symbiodiniaceae</taxon>
        <taxon>Symbiodinium</taxon>
    </lineage>
</organism>
<feature type="compositionally biased region" description="Basic residues" evidence="1">
    <location>
        <begin position="198"/>
        <end position="214"/>
    </location>
</feature>
<feature type="domain" description="J" evidence="2">
    <location>
        <begin position="16"/>
        <end position="81"/>
    </location>
</feature>
<dbReference type="PANTHER" id="PTHR44144">
    <property type="entry name" value="DNAJ HOMOLOG SUBFAMILY C MEMBER 9"/>
    <property type="match status" value="1"/>
</dbReference>
<reference evidence="3" key="1">
    <citation type="submission" date="2021-02" db="EMBL/GenBank/DDBJ databases">
        <authorList>
            <person name="Dougan E. K."/>
            <person name="Rhodes N."/>
            <person name="Thang M."/>
            <person name="Chan C."/>
        </authorList>
    </citation>
    <scope>NUCLEOTIDE SEQUENCE</scope>
</reference>
<dbReference type="GO" id="GO:0005737">
    <property type="term" value="C:cytoplasm"/>
    <property type="evidence" value="ECO:0007669"/>
    <property type="project" value="TreeGrafter"/>
</dbReference>
<dbReference type="EMBL" id="CAJNJA010054474">
    <property type="protein sequence ID" value="CAE7853555.1"/>
    <property type="molecule type" value="Genomic_DNA"/>
</dbReference>
<dbReference type="SMART" id="SM00271">
    <property type="entry name" value="DnaJ"/>
    <property type="match status" value="1"/>
</dbReference>
<name>A0A813A695_9DINO</name>
<dbReference type="Pfam" id="PF00226">
    <property type="entry name" value="DnaJ"/>
    <property type="match status" value="1"/>
</dbReference>
<feature type="region of interest" description="Disordered" evidence="1">
    <location>
        <begin position="198"/>
        <end position="225"/>
    </location>
</feature>
<dbReference type="GO" id="GO:0005634">
    <property type="term" value="C:nucleus"/>
    <property type="evidence" value="ECO:0007669"/>
    <property type="project" value="TreeGrafter"/>
</dbReference>
<dbReference type="Proteomes" id="UP000601435">
    <property type="component" value="Unassembled WGS sequence"/>
</dbReference>
<dbReference type="OrthoDB" id="445556at2759"/>
<keyword evidence="4" id="KW-1185">Reference proteome</keyword>
<evidence type="ECO:0000256" key="1">
    <source>
        <dbReference type="SAM" id="MobiDB-lite"/>
    </source>
</evidence>
<dbReference type="PROSITE" id="PS50076">
    <property type="entry name" value="DNAJ_2"/>
    <property type="match status" value="1"/>
</dbReference>
<protein>
    <submittedName>
        <fullName evidence="3">DNAJC9 protein</fullName>
    </submittedName>
</protein>
<accession>A0A813A695</accession>
<dbReference type="PANTHER" id="PTHR44144:SF1">
    <property type="entry name" value="DNAJ HOMOLOG SUBFAMILY C MEMBER 9"/>
    <property type="match status" value="1"/>
</dbReference>
<dbReference type="InterPro" id="IPR001623">
    <property type="entry name" value="DnaJ_domain"/>
</dbReference>
<dbReference type="InterPro" id="IPR052594">
    <property type="entry name" value="J_domain-containing_protein"/>
</dbReference>
<dbReference type="Pfam" id="PF23302">
    <property type="entry name" value="HTH_DNAJC9"/>
    <property type="match status" value="1"/>
</dbReference>
<dbReference type="SUPFAM" id="SSF46565">
    <property type="entry name" value="Chaperone J-domain"/>
    <property type="match status" value="1"/>
</dbReference>
<dbReference type="Gene3D" id="1.10.287.110">
    <property type="entry name" value="DnaJ domain"/>
    <property type="match status" value="1"/>
</dbReference>
<dbReference type="AlphaFoldDB" id="A0A813A695"/>
<comment type="caution">
    <text evidence="3">The sequence shown here is derived from an EMBL/GenBank/DDBJ whole genome shotgun (WGS) entry which is preliminary data.</text>
</comment>